<keyword evidence="2" id="KW-0255">Endonuclease</keyword>
<keyword evidence="2" id="KW-0378">Hydrolase</keyword>
<sequence>MSKTYVPAELRRRVTERSRGCCEYCLRPELFSLSVHEIDHVIAEKHGGKTTEDNLAIACKICNTIKGSDIASIDPETDEVTALYNPRRDRWREHFRLEGSELLPLSDRARTTIRLLQLNRSAILKERPLWLATGVVYIPT</sequence>
<name>A0AA97AUL6_LEPBY</name>
<dbReference type="EMBL" id="CP130144">
    <property type="protein sequence ID" value="WNZ46615.1"/>
    <property type="molecule type" value="Genomic_DNA"/>
</dbReference>
<dbReference type="PANTHER" id="PTHR33877">
    <property type="entry name" value="SLL1193 PROTEIN"/>
    <property type="match status" value="1"/>
</dbReference>
<keyword evidence="2" id="KW-0540">Nuclease</keyword>
<dbReference type="Gene3D" id="1.10.30.50">
    <property type="match status" value="1"/>
</dbReference>
<dbReference type="EC" id="3.1.-.-" evidence="2"/>
<protein>
    <submittedName>
        <fullName evidence="2">HNH endonuclease signature motif containing protein</fullName>
        <ecNumber evidence="2">3.1.-.-</ecNumber>
    </submittedName>
</protein>
<dbReference type="GO" id="GO:0016787">
    <property type="term" value="F:hydrolase activity"/>
    <property type="evidence" value="ECO:0007669"/>
    <property type="project" value="UniProtKB-KW"/>
</dbReference>
<dbReference type="GO" id="GO:0008270">
    <property type="term" value="F:zinc ion binding"/>
    <property type="evidence" value="ECO:0007669"/>
    <property type="project" value="InterPro"/>
</dbReference>
<dbReference type="PANTHER" id="PTHR33877:SF1">
    <property type="entry name" value="TYPE IV METHYL-DIRECTED RESTRICTION ENZYME ECOKMCRA"/>
    <property type="match status" value="1"/>
</dbReference>
<reference evidence="2" key="2">
    <citation type="submission" date="2023-07" db="EMBL/GenBank/DDBJ databases">
        <authorList>
            <person name="Bai X.-H."/>
            <person name="Wang H.-H."/>
            <person name="Wang J."/>
            <person name="Ma M.-Y."/>
            <person name="Hu H.-H."/>
            <person name="Song Z.-L."/>
            <person name="Ma H.-G."/>
            <person name="Fan Y."/>
            <person name="Du C.-Y."/>
            <person name="Xu J.-C."/>
        </authorList>
    </citation>
    <scope>NUCLEOTIDE SEQUENCE</scope>
    <source>
        <strain evidence="2">CZ1</strain>
    </source>
</reference>
<dbReference type="RefSeq" id="WP_316427690.1">
    <property type="nucleotide sequence ID" value="NZ_CP130144.1"/>
</dbReference>
<dbReference type="InterPro" id="IPR003615">
    <property type="entry name" value="HNH_nuc"/>
</dbReference>
<organism evidence="2">
    <name type="scientific">Leptolyngbya boryana CZ1</name>
    <dbReference type="NCBI Taxonomy" id="3060204"/>
    <lineage>
        <taxon>Bacteria</taxon>
        <taxon>Bacillati</taxon>
        <taxon>Cyanobacteriota</taxon>
        <taxon>Cyanophyceae</taxon>
        <taxon>Leptolyngbyales</taxon>
        <taxon>Leptolyngbyaceae</taxon>
        <taxon>Leptolyngbya group</taxon>
        <taxon>Leptolyngbya</taxon>
    </lineage>
</organism>
<dbReference type="SMART" id="SM00507">
    <property type="entry name" value="HNHc"/>
    <property type="match status" value="1"/>
</dbReference>
<evidence type="ECO:0000259" key="1">
    <source>
        <dbReference type="SMART" id="SM00507"/>
    </source>
</evidence>
<dbReference type="InterPro" id="IPR052892">
    <property type="entry name" value="NA-targeting_endonuclease"/>
</dbReference>
<dbReference type="AlphaFoldDB" id="A0AA97AUL6"/>
<dbReference type="CDD" id="cd00085">
    <property type="entry name" value="HNHc"/>
    <property type="match status" value="1"/>
</dbReference>
<reference evidence="2" key="1">
    <citation type="journal article" date="2023" name="Plants (Basel)">
        <title>Genomic Analysis of Leptolyngbya boryana CZ1 Reveals Efficient Carbon Fixation Modules.</title>
        <authorList>
            <person name="Bai X."/>
            <person name="Wang H."/>
            <person name="Cheng W."/>
            <person name="Wang J."/>
            <person name="Ma M."/>
            <person name="Hu H."/>
            <person name="Song Z."/>
            <person name="Ma H."/>
            <person name="Fan Y."/>
            <person name="Du C."/>
            <person name="Xu J."/>
        </authorList>
    </citation>
    <scope>NUCLEOTIDE SEQUENCE</scope>
    <source>
        <strain evidence="2">CZ1</strain>
    </source>
</reference>
<proteinExistence type="predicted"/>
<gene>
    <name evidence="2" type="ORF">Q2T42_02035</name>
</gene>
<feature type="domain" description="HNH nuclease" evidence="1">
    <location>
        <begin position="9"/>
        <end position="64"/>
    </location>
</feature>
<evidence type="ECO:0000313" key="2">
    <source>
        <dbReference type="EMBL" id="WNZ46615.1"/>
    </source>
</evidence>
<accession>A0AA97AUL6</accession>
<dbReference type="GO" id="GO:0004519">
    <property type="term" value="F:endonuclease activity"/>
    <property type="evidence" value="ECO:0007669"/>
    <property type="project" value="UniProtKB-KW"/>
</dbReference>
<dbReference type="GO" id="GO:0003676">
    <property type="term" value="F:nucleic acid binding"/>
    <property type="evidence" value="ECO:0007669"/>
    <property type="project" value="InterPro"/>
</dbReference>
<dbReference type="InterPro" id="IPR002711">
    <property type="entry name" value="HNH"/>
</dbReference>
<dbReference type="Pfam" id="PF01844">
    <property type="entry name" value="HNH"/>
    <property type="match status" value="1"/>
</dbReference>